<organism evidence="7 8">
    <name type="scientific">Pichia californica</name>
    <dbReference type="NCBI Taxonomy" id="460514"/>
    <lineage>
        <taxon>Eukaryota</taxon>
        <taxon>Fungi</taxon>
        <taxon>Dikarya</taxon>
        <taxon>Ascomycota</taxon>
        <taxon>Saccharomycotina</taxon>
        <taxon>Pichiomycetes</taxon>
        <taxon>Pichiales</taxon>
        <taxon>Pichiaceae</taxon>
        <taxon>Pichia</taxon>
    </lineage>
</organism>
<keyword evidence="3" id="KW-0032">Aminotransferase</keyword>
<protein>
    <recommendedName>
        <fullName evidence="6">Aminotransferase class I/classII large domain-containing protein</fullName>
    </recommendedName>
</protein>
<dbReference type="PANTHER" id="PTHR42790">
    <property type="entry name" value="AMINOTRANSFERASE"/>
    <property type="match status" value="1"/>
</dbReference>
<keyword evidence="4" id="KW-0808">Transferase</keyword>
<comment type="caution">
    <text evidence="7">The sequence shown here is derived from an EMBL/GenBank/DDBJ whole genome shotgun (WGS) entry which is preliminary data.</text>
</comment>
<name>A0A9P6WNN0_9ASCO</name>
<dbReference type="InterPro" id="IPR015421">
    <property type="entry name" value="PyrdxlP-dep_Trfase_major"/>
</dbReference>
<dbReference type="Proteomes" id="UP000697127">
    <property type="component" value="Unassembled WGS sequence"/>
</dbReference>
<evidence type="ECO:0000256" key="3">
    <source>
        <dbReference type="ARBA" id="ARBA00022576"/>
    </source>
</evidence>
<dbReference type="EMBL" id="PUHW01000032">
    <property type="protein sequence ID" value="KAG0690426.1"/>
    <property type="molecule type" value="Genomic_DNA"/>
</dbReference>
<dbReference type="InterPro" id="IPR004839">
    <property type="entry name" value="Aminotransferase_I/II_large"/>
</dbReference>
<evidence type="ECO:0000256" key="4">
    <source>
        <dbReference type="ARBA" id="ARBA00022679"/>
    </source>
</evidence>
<evidence type="ECO:0000256" key="2">
    <source>
        <dbReference type="ARBA" id="ARBA00007441"/>
    </source>
</evidence>
<dbReference type="GO" id="GO:0019878">
    <property type="term" value="P:lysine biosynthetic process via aminoadipic acid"/>
    <property type="evidence" value="ECO:0007669"/>
    <property type="project" value="TreeGrafter"/>
</dbReference>
<reference evidence="7" key="1">
    <citation type="submission" date="2020-11" db="EMBL/GenBank/DDBJ databases">
        <title>Kefir isolates.</title>
        <authorList>
            <person name="Marcisauskas S."/>
            <person name="Kim Y."/>
            <person name="Blasche S."/>
        </authorList>
    </citation>
    <scope>NUCLEOTIDE SEQUENCE</scope>
    <source>
        <strain evidence="7">Olga-1</strain>
    </source>
</reference>
<dbReference type="SUPFAM" id="SSF53383">
    <property type="entry name" value="PLP-dependent transferases"/>
    <property type="match status" value="1"/>
</dbReference>
<dbReference type="GO" id="GO:0030170">
    <property type="term" value="F:pyridoxal phosphate binding"/>
    <property type="evidence" value="ECO:0007669"/>
    <property type="project" value="InterPro"/>
</dbReference>
<evidence type="ECO:0000259" key="6">
    <source>
        <dbReference type="Pfam" id="PF00155"/>
    </source>
</evidence>
<gene>
    <name evidence="7" type="ORF">C6P40_002919</name>
</gene>
<comment type="cofactor">
    <cofactor evidence="1">
        <name>pyridoxal 5'-phosphate</name>
        <dbReference type="ChEBI" id="CHEBI:597326"/>
    </cofactor>
</comment>
<dbReference type="CDD" id="cd00609">
    <property type="entry name" value="AAT_like"/>
    <property type="match status" value="1"/>
</dbReference>
<evidence type="ECO:0000313" key="7">
    <source>
        <dbReference type="EMBL" id="KAG0690426.1"/>
    </source>
</evidence>
<dbReference type="InterPro" id="IPR015424">
    <property type="entry name" value="PyrdxlP-dep_Trfase"/>
</dbReference>
<dbReference type="OrthoDB" id="691673at2759"/>
<evidence type="ECO:0000313" key="8">
    <source>
        <dbReference type="Proteomes" id="UP000697127"/>
    </source>
</evidence>
<accession>A0A9P6WNN0</accession>
<dbReference type="Pfam" id="PF00155">
    <property type="entry name" value="Aminotran_1_2"/>
    <property type="match status" value="1"/>
</dbReference>
<keyword evidence="5" id="KW-0663">Pyridoxal phosphate</keyword>
<dbReference type="GO" id="GO:0047536">
    <property type="term" value="F:2-aminoadipate transaminase activity"/>
    <property type="evidence" value="ECO:0007669"/>
    <property type="project" value="TreeGrafter"/>
</dbReference>
<keyword evidence="8" id="KW-1185">Reference proteome</keyword>
<proteinExistence type="inferred from homology"/>
<dbReference type="Gene3D" id="3.40.640.10">
    <property type="entry name" value="Type I PLP-dependent aspartate aminotransferase-like (Major domain)"/>
    <property type="match status" value="1"/>
</dbReference>
<dbReference type="GO" id="GO:0008793">
    <property type="term" value="F:aromatic-amino-acid transaminase activity"/>
    <property type="evidence" value="ECO:0007669"/>
    <property type="project" value="TreeGrafter"/>
</dbReference>
<comment type="similarity">
    <text evidence="2">Belongs to the class-I pyridoxal-phosphate-dependent aminotransferase family.</text>
</comment>
<evidence type="ECO:0000256" key="5">
    <source>
        <dbReference type="ARBA" id="ARBA00022898"/>
    </source>
</evidence>
<evidence type="ECO:0000256" key="1">
    <source>
        <dbReference type="ARBA" id="ARBA00001933"/>
    </source>
</evidence>
<dbReference type="AlphaFoldDB" id="A0A9P6WNN0"/>
<dbReference type="PANTHER" id="PTHR42790:SF2">
    <property type="entry name" value="AROMATIC AMINO ACID AMINOTRANSFERASE 2"/>
    <property type="match status" value="1"/>
</dbReference>
<feature type="domain" description="Aminotransferase class I/classII large" evidence="6">
    <location>
        <begin position="69"/>
        <end position="459"/>
    </location>
</feature>
<sequence>MASEEDFKFQSFVSERAKQRKPHNFWSNVPKVNNPHPNPIQLIGGLPNYQFFPVDSIDVHLRNEPFSNNDEKLFTLNSVSPDNDNIIDIKTALQYSEVSGINPLLNQIKQFVKRVPRPITNNWDVVCTLGGSDGIGKTFDILINPGDCVLFEEFTFTPVIGLLKERGGIPIPIKIENILENSIVDYATELENLLKNWSTLKPNLPKPKVLYTIPNGHNPLGLAQSIEHKKKIYKLAETYNFIILEDEPYSYLNFDKYNDPNTNFNLTNDEFINSLNPSYKTIDVSDRVIRVETFSKIFAPGMRLGFIVAHPKFIPYYNSSAALFTRSPNGYSQIFLNNTIIQLGGIEGWIKWIIKVRNEYLKRKNVYVTSLINSKAYEKGYLNPIDPNCGMFVPIIVNVKNHKNFNGENFDELMDQFYIKAVQSGVLVVLGRNMTVDNKLSASRSNFIRTAICYVDSHDILKEAVSRLNEATINFFEDTY</sequence>
<dbReference type="GO" id="GO:0009074">
    <property type="term" value="P:aromatic amino acid family catabolic process"/>
    <property type="evidence" value="ECO:0007669"/>
    <property type="project" value="TreeGrafter"/>
</dbReference>
<dbReference type="GO" id="GO:0006571">
    <property type="term" value="P:tyrosine biosynthetic process"/>
    <property type="evidence" value="ECO:0007669"/>
    <property type="project" value="TreeGrafter"/>
</dbReference>
<dbReference type="InterPro" id="IPR050859">
    <property type="entry name" value="Class-I_PLP-dep_aminotransf"/>
</dbReference>